<evidence type="ECO:0000259" key="7">
    <source>
        <dbReference type="PROSITE" id="PS50850"/>
    </source>
</evidence>
<keyword evidence="3 6" id="KW-1133">Transmembrane helix</keyword>
<feature type="transmembrane region" description="Helical" evidence="6">
    <location>
        <begin position="95"/>
        <end position="115"/>
    </location>
</feature>
<keyword evidence="2 6" id="KW-0812">Transmembrane</keyword>
<dbReference type="OrthoDB" id="3066029at2759"/>
<dbReference type="InterPro" id="IPR036259">
    <property type="entry name" value="MFS_trans_sf"/>
</dbReference>
<dbReference type="GO" id="GO:0005886">
    <property type="term" value="C:plasma membrane"/>
    <property type="evidence" value="ECO:0007669"/>
    <property type="project" value="TreeGrafter"/>
</dbReference>
<dbReference type="AlphaFoldDB" id="A0A423XHX8"/>
<reference evidence="8 9" key="1">
    <citation type="submission" date="2015-09" db="EMBL/GenBank/DDBJ databases">
        <title>Host preference determinants of Valsa canker pathogens revealed by comparative genomics.</title>
        <authorList>
            <person name="Yin Z."/>
            <person name="Huang L."/>
        </authorList>
    </citation>
    <scope>NUCLEOTIDE SEQUENCE [LARGE SCALE GENOMIC DNA]</scope>
    <source>
        <strain evidence="8 9">SXYLt</strain>
    </source>
</reference>
<feature type="transmembrane region" description="Helical" evidence="6">
    <location>
        <begin position="216"/>
        <end position="235"/>
    </location>
</feature>
<feature type="transmembrane region" description="Helical" evidence="6">
    <location>
        <begin position="60"/>
        <end position="83"/>
    </location>
</feature>
<dbReference type="InterPro" id="IPR020846">
    <property type="entry name" value="MFS_dom"/>
</dbReference>
<dbReference type="Gene3D" id="1.20.1250.20">
    <property type="entry name" value="MFS general substrate transporter like domains"/>
    <property type="match status" value="1"/>
</dbReference>
<feature type="region of interest" description="Disordered" evidence="5">
    <location>
        <begin position="1"/>
        <end position="20"/>
    </location>
</feature>
<feature type="transmembrane region" description="Helical" evidence="6">
    <location>
        <begin position="432"/>
        <end position="449"/>
    </location>
</feature>
<dbReference type="Proteomes" id="UP000285146">
    <property type="component" value="Unassembled WGS sequence"/>
</dbReference>
<organism evidence="8 9">
    <name type="scientific">Cytospora leucostoma</name>
    <dbReference type="NCBI Taxonomy" id="1230097"/>
    <lineage>
        <taxon>Eukaryota</taxon>
        <taxon>Fungi</taxon>
        <taxon>Dikarya</taxon>
        <taxon>Ascomycota</taxon>
        <taxon>Pezizomycotina</taxon>
        <taxon>Sordariomycetes</taxon>
        <taxon>Sordariomycetidae</taxon>
        <taxon>Diaporthales</taxon>
        <taxon>Cytosporaceae</taxon>
        <taxon>Cytospora</taxon>
    </lineage>
</organism>
<dbReference type="InterPro" id="IPR011701">
    <property type="entry name" value="MFS"/>
</dbReference>
<dbReference type="Pfam" id="PF07690">
    <property type="entry name" value="MFS_1"/>
    <property type="match status" value="1"/>
</dbReference>
<keyword evidence="9" id="KW-1185">Reference proteome</keyword>
<dbReference type="InParanoid" id="A0A423XHX8"/>
<proteinExistence type="predicted"/>
<evidence type="ECO:0000256" key="1">
    <source>
        <dbReference type="ARBA" id="ARBA00004141"/>
    </source>
</evidence>
<gene>
    <name evidence="8" type="ORF">VPNG_02000</name>
</gene>
<feature type="compositionally biased region" description="Basic and acidic residues" evidence="5">
    <location>
        <begin position="1"/>
        <end position="14"/>
    </location>
</feature>
<evidence type="ECO:0000256" key="6">
    <source>
        <dbReference type="SAM" id="Phobius"/>
    </source>
</evidence>
<feature type="transmembrane region" description="Helical" evidence="6">
    <location>
        <begin position="185"/>
        <end position="210"/>
    </location>
</feature>
<evidence type="ECO:0000256" key="2">
    <source>
        <dbReference type="ARBA" id="ARBA00022692"/>
    </source>
</evidence>
<dbReference type="EMBL" id="LKEB01000008">
    <property type="protein sequence ID" value="ROW15718.1"/>
    <property type="molecule type" value="Genomic_DNA"/>
</dbReference>
<dbReference type="PROSITE" id="PS50850">
    <property type="entry name" value="MFS"/>
    <property type="match status" value="1"/>
</dbReference>
<feature type="transmembrane region" description="Helical" evidence="6">
    <location>
        <begin position="127"/>
        <end position="146"/>
    </location>
</feature>
<evidence type="ECO:0000256" key="4">
    <source>
        <dbReference type="ARBA" id="ARBA00023136"/>
    </source>
</evidence>
<accession>A0A423XHX8</accession>
<name>A0A423XHX8_9PEZI</name>
<evidence type="ECO:0000313" key="8">
    <source>
        <dbReference type="EMBL" id="ROW15718.1"/>
    </source>
</evidence>
<dbReference type="STRING" id="1230097.A0A423XHX8"/>
<feature type="domain" description="Major facilitator superfamily (MFS) profile" evidence="7">
    <location>
        <begin position="61"/>
        <end position="481"/>
    </location>
</feature>
<comment type="caution">
    <text evidence="8">The sequence shown here is derived from an EMBL/GenBank/DDBJ whole genome shotgun (WGS) entry which is preliminary data.</text>
</comment>
<evidence type="ECO:0000256" key="3">
    <source>
        <dbReference type="ARBA" id="ARBA00022989"/>
    </source>
</evidence>
<feature type="transmembrane region" description="Helical" evidence="6">
    <location>
        <begin position="321"/>
        <end position="341"/>
    </location>
</feature>
<protein>
    <recommendedName>
        <fullName evidence="7">Major facilitator superfamily (MFS) profile domain-containing protein</fullName>
    </recommendedName>
</protein>
<feature type="transmembrane region" description="Helical" evidence="6">
    <location>
        <begin position="395"/>
        <end position="420"/>
    </location>
</feature>
<feature type="transmembrane region" description="Helical" evidence="6">
    <location>
        <begin position="362"/>
        <end position="383"/>
    </location>
</feature>
<dbReference type="SUPFAM" id="SSF103473">
    <property type="entry name" value="MFS general substrate transporter"/>
    <property type="match status" value="1"/>
</dbReference>
<comment type="subcellular location">
    <subcellularLocation>
        <location evidence="1">Membrane</location>
        <topology evidence="1">Multi-pass membrane protein</topology>
    </subcellularLocation>
</comment>
<keyword evidence="4 6" id="KW-0472">Membrane</keyword>
<feature type="region of interest" description="Disordered" evidence="5">
    <location>
        <begin position="26"/>
        <end position="46"/>
    </location>
</feature>
<dbReference type="PANTHER" id="PTHR23502:SF64">
    <property type="entry name" value="TRANSPORTER, PUTATIVE (AFU_ORTHOLOGUE AFUA_3G11760)-RELATED"/>
    <property type="match status" value="1"/>
</dbReference>
<evidence type="ECO:0000313" key="9">
    <source>
        <dbReference type="Proteomes" id="UP000285146"/>
    </source>
</evidence>
<feature type="transmembrane region" description="Helical" evidence="6">
    <location>
        <begin position="455"/>
        <end position="476"/>
    </location>
</feature>
<sequence>MAAELSKSRSDAKDCNAQPVLVVETPELIDGHNSPSDSEIEQGEPDVSPYDRFPALRRNIMVLVMAWCGLLSPISSTAVLSAIPNVAASFHTTGSMISLSNALYLVFMALSPCFWGPLCQVFGRKTSCIATGSMFLVCSIATAVSPNIAAFMVFRMLTAFCGTAFLVIGPAVIGDLYHPTRRATALGWFYTGALIGPTIGPLLGGIIVTYTSWRVIFWLQTGLAAIGIVGAVLFLSETLIVSKDSHKATMAQLPNRVEKAKYLARVTSPLRPLGLLLTSPNLILVALGSGSIVWNQYGLLTPIRYVLNPRFNLESPTESGLFYLAPGLGYVLGTLGGGRWADYVVNKWIQKRAGERVPEDRLRSCVTFLGVILPGSMLIYGWSVEKAVGGIPLPVVFMFVQGVAQSFCFPSLNTYCLDVVPARSAEVVAGNFMMRYLFGAVASAVVLPAVNSIGVGWFCTISAALMILGAIGVYSVTRWGAGWRQKTENKRKRETEGSNST</sequence>
<feature type="transmembrane region" description="Helical" evidence="6">
    <location>
        <begin position="152"/>
        <end position="173"/>
    </location>
</feature>
<evidence type="ECO:0000256" key="5">
    <source>
        <dbReference type="SAM" id="MobiDB-lite"/>
    </source>
</evidence>
<dbReference type="PANTHER" id="PTHR23502">
    <property type="entry name" value="MAJOR FACILITATOR SUPERFAMILY"/>
    <property type="match status" value="1"/>
</dbReference>
<dbReference type="GO" id="GO:0022857">
    <property type="term" value="F:transmembrane transporter activity"/>
    <property type="evidence" value="ECO:0007669"/>
    <property type="project" value="InterPro"/>
</dbReference>
<feature type="transmembrane region" description="Helical" evidence="6">
    <location>
        <begin position="273"/>
        <end position="294"/>
    </location>
</feature>